<dbReference type="RefSeq" id="XP_020913284.1">
    <property type="nucleotide sequence ID" value="XM_021057625.2"/>
</dbReference>
<keyword evidence="11" id="KW-1185">Reference proteome</keyword>
<keyword evidence="9" id="KW-0653">Protein transport</keyword>
<evidence type="ECO:0000256" key="4">
    <source>
        <dbReference type="ARBA" id="ARBA00022792"/>
    </source>
</evidence>
<evidence type="ECO:0000313" key="10">
    <source>
        <dbReference type="EnsemblMetazoa" id="XP_020913284.1"/>
    </source>
</evidence>
<evidence type="ECO:0000256" key="1">
    <source>
        <dbReference type="ARBA" id="ARBA00004448"/>
    </source>
</evidence>
<comment type="subcellular location">
    <subcellularLocation>
        <location evidence="1 9">Mitochondrion inner membrane</location>
        <topology evidence="1 9">Multi-pass membrane protein</topology>
    </subcellularLocation>
</comment>
<dbReference type="PANTHER" id="PTHR14110:SF0">
    <property type="entry name" value="MITOCHONDRIAL IMPORT INNER MEMBRANE TRANSLOCASE SUBUNIT TIM22"/>
    <property type="match status" value="1"/>
</dbReference>
<keyword evidence="6 9" id="KW-0496">Mitochondrion</keyword>
<name>A0A913Y1Q9_EXADI</name>
<accession>A0A913Y1Q9</accession>
<protein>
    <recommendedName>
        <fullName evidence="9">Mitochondrial import inner membrane translocase subunit TIM22</fullName>
    </recommendedName>
</protein>
<keyword evidence="9" id="KW-0813">Transport</keyword>
<dbReference type="KEGG" id="epa:110250961"/>
<feature type="transmembrane region" description="Helical" evidence="9">
    <location>
        <begin position="170"/>
        <end position="189"/>
    </location>
</feature>
<feature type="transmembrane region" description="Helical" evidence="9">
    <location>
        <begin position="66"/>
        <end position="89"/>
    </location>
</feature>
<evidence type="ECO:0000256" key="2">
    <source>
        <dbReference type="ARBA" id="ARBA00008444"/>
    </source>
</evidence>
<evidence type="ECO:0000256" key="5">
    <source>
        <dbReference type="ARBA" id="ARBA00022989"/>
    </source>
</evidence>
<evidence type="ECO:0000256" key="3">
    <source>
        <dbReference type="ARBA" id="ARBA00022692"/>
    </source>
</evidence>
<dbReference type="Pfam" id="PF02466">
    <property type="entry name" value="Tim17"/>
    <property type="match status" value="1"/>
</dbReference>
<evidence type="ECO:0000256" key="6">
    <source>
        <dbReference type="ARBA" id="ARBA00023128"/>
    </source>
</evidence>
<dbReference type="AlphaFoldDB" id="A0A913Y1Q9"/>
<organism evidence="10 11">
    <name type="scientific">Exaiptasia diaphana</name>
    <name type="common">Tropical sea anemone</name>
    <name type="synonym">Aiptasia pulchella</name>
    <dbReference type="NCBI Taxonomy" id="2652724"/>
    <lineage>
        <taxon>Eukaryota</taxon>
        <taxon>Metazoa</taxon>
        <taxon>Cnidaria</taxon>
        <taxon>Anthozoa</taxon>
        <taxon>Hexacorallia</taxon>
        <taxon>Actiniaria</taxon>
        <taxon>Aiptasiidae</taxon>
        <taxon>Exaiptasia</taxon>
    </lineage>
</organism>
<dbReference type="Proteomes" id="UP000887567">
    <property type="component" value="Unplaced"/>
</dbReference>
<keyword evidence="5 9" id="KW-1133">Transmembrane helix</keyword>
<dbReference type="EnsemblMetazoa" id="XM_021057625.2">
    <property type="protein sequence ID" value="XP_020913284.1"/>
    <property type="gene ID" value="LOC110250961"/>
</dbReference>
<evidence type="ECO:0000256" key="8">
    <source>
        <dbReference type="ARBA" id="ARBA00024713"/>
    </source>
</evidence>
<sequence>MADDPYGDRNTPVPVPGAIGTLRMSTIIPAIEEARRQRPPIIPSLGLPQASRTPQEMMIERVMENCAFKSALAGVAGYGLGLVFGLFTAGMESSMPNPMTGVADQSAKAILNDMKARSLSYGKNFALVGLMFSGTECLVESYRGKTDWKNGTLSGGITGGLIGLRAGGKAALFGAAGFAAFSTVIDYFLR</sequence>
<keyword evidence="4 9" id="KW-0999">Mitochondrion inner membrane</keyword>
<evidence type="ECO:0000256" key="7">
    <source>
        <dbReference type="ARBA" id="ARBA00023136"/>
    </source>
</evidence>
<comment type="function">
    <text evidence="8 9">Essential core component of the TIM22 complex, a complex that mediates the import and insertion of multi-pass transmembrane proteins into the mitochondrial inner membrane. In the TIM22 complex, it constitutes the voltage-activated and signal-gated channel. Forms a twin-pore translocase that uses the membrane potential as external driving force in 2 voltage-dependent steps.</text>
</comment>
<keyword evidence="9" id="KW-0811">Translocation</keyword>
<dbReference type="GO" id="GO:0042721">
    <property type="term" value="C:TIM22 mitochondrial import inner membrane insertion complex"/>
    <property type="evidence" value="ECO:0007669"/>
    <property type="project" value="UniProtKB-UniRule"/>
</dbReference>
<reference evidence="10" key="1">
    <citation type="submission" date="2022-11" db="UniProtKB">
        <authorList>
            <consortium name="EnsemblMetazoa"/>
        </authorList>
    </citation>
    <scope>IDENTIFICATION</scope>
</reference>
<keyword evidence="7 9" id="KW-0472">Membrane</keyword>
<dbReference type="PANTHER" id="PTHR14110">
    <property type="entry name" value="MITOCHONDRIAL IMPORT INNER MEMBRANE TRANSLOCASE SUBUNIT TIM22"/>
    <property type="match status" value="1"/>
</dbReference>
<evidence type="ECO:0000256" key="9">
    <source>
        <dbReference type="RuleBase" id="RU367038"/>
    </source>
</evidence>
<dbReference type="InterPro" id="IPR039175">
    <property type="entry name" value="TIM22"/>
</dbReference>
<dbReference type="GO" id="GO:0045039">
    <property type="term" value="P:protein insertion into mitochondrial inner membrane"/>
    <property type="evidence" value="ECO:0007669"/>
    <property type="project" value="UniProtKB-UniRule"/>
</dbReference>
<dbReference type="OMA" id="VNPNMAD"/>
<evidence type="ECO:0000313" key="11">
    <source>
        <dbReference type="Proteomes" id="UP000887567"/>
    </source>
</evidence>
<keyword evidence="3 9" id="KW-0812">Transmembrane</keyword>
<proteinExistence type="inferred from homology"/>
<dbReference type="GO" id="GO:0030943">
    <property type="term" value="F:mitochondrion targeting sequence binding"/>
    <property type="evidence" value="ECO:0007669"/>
    <property type="project" value="TreeGrafter"/>
</dbReference>
<comment type="similarity">
    <text evidence="2 9">Belongs to the Tim17/Tim22/Tim23 family.</text>
</comment>
<dbReference type="GO" id="GO:0008320">
    <property type="term" value="F:protein transmembrane transporter activity"/>
    <property type="evidence" value="ECO:0007669"/>
    <property type="project" value="UniProtKB-UniRule"/>
</dbReference>
<dbReference type="OrthoDB" id="75343at2759"/>
<dbReference type="GeneID" id="110250961"/>
<comment type="subunit">
    <text evidence="9">Component of the TIM22 complex.</text>
</comment>